<evidence type="ECO:0000256" key="1">
    <source>
        <dbReference type="ARBA" id="ARBA00004651"/>
    </source>
</evidence>
<dbReference type="Proteomes" id="UP000199182">
    <property type="component" value="Unassembled WGS sequence"/>
</dbReference>
<evidence type="ECO:0000259" key="7">
    <source>
        <dbReference type="Pfam" id="PF10035"/>
    </source>
</evidence>
<accession>A0A1H0CNL4</accession>
<reference evidence="8 9" key="1">
    <citation type="submission" date="2016-10" db="EMBL/GenBank/DDBJ databases">
        <authorList>
            <person name="de Groot N.N."/>
        </authorList>
    </citation>
    <scope>NUCLEOTIDE SEQUENCE [LARGE SCALE GENOMIC DNA]</scope>
    <source>
        <strain evidence="8 9">CGMCC 1.5012</strain>
    </source>
</reference>
<evidence type="ECO:0000256" key="4">
    <source>
        <dbReference type="ARBA" id="ARBA00022989"/>
    </source>
</evidence>
<name>A0A1H0CNL4_9FIRM</name>
<dbReference type="CDD" id="cd16380">
    <property type="entry name" value="YitT_C"/>
    <property type="match status" value="1"/>
</dbReference>
<feature type="transmembrane region" description="Helical" evidence="6">
    <location>
        <begin position="49"/>
        <end position="74"/>
    </location>
</feature>
<evidence type="ECO:0000313" key="9">
    <source>
        <dbReference type="Proteomes" id="UP000199182"/>
    </source>
</evidence>
<feature type="transmembrane region" description="Helical" evidence="6">
    <location>
        <begin position="179"/>
        <end position="200"/>
    </location>
</feature>
<dbReference type="PANTHER" id="PTHR33545">
    <property type="entry name" value="UPF0750 MEMBRANE PROTEIN YITT-RELATED"/>
    <property type="match status" value="1"/>
</dbReference>
<keyword evidence="3 6" id="KW-0812">Transmembrane</keyword>
<dbReference type="OrthoDB" id="3180973at2"/>
<feature type="transmembrane region" description="Helical" evidence="6">
    <location>
        <begin position="154"/>
        <end position="173"/>
    </location>
</feature>
<dbReference type="InterPro" id="IPR015867">
    <property type="entry name" value="N-reg_PII/ATP_PRibTrfase_C"/>
</dbReference>
<keyword evidence="2" id="KW-1003">Cell membrane</keyword>
<evidence type="ECO:0000256" key="5">
    <source>
        <dbReference type="ARBA" id="ARBA00023136"/>
    </source>
</evidence>
<comment type="subcellular location">
    <subcellularLocation>
        <location evidence="1">Cell membrane</location>
        <topology evidence="1">Multi-pass membrane protein</topology>
    </subcellularLocation>
</comment>
<organism evidence="8 9">
    <name type="scientific">Acetanaerobacterium elongatum</name>
    <dbReference type="NCBI Taxonomy" id="258515"/>
    <lineage>
        <taxon>Bacteria</taxon>
        <taxon>Bacillati</taxon>
        <taxon>Bacillota</taxon>
        <taxon>Clostridia</taxon>
        <taxon>Eubacteriales</taxon>
        <taxon>Oscillospiraceae</taxon>
        <taxon>Acetanaerobacterium</taxon>
    </lineage>
</organism>
<dbReference type="Gene3D" id="3.30.70.120">
    <property type="match status" value="1"/>
</dbReference>
<dbReference type="EMBL" id="FNID01000024">
    <property type="protein sequence ID" value="SDN59497.1"/>
    <property type="molecule type" value="Genomic_DNA"/>
</dbReference>
<dbReference type="AlphaFoldDB" id="A0A1H0CNL4"/>
<dbReference type="PANTHER" id="PTHR33545:SF5">
    <property type="entry name" value="UPF0750 MEMBRANE PROTEIN YITT"/>
    <property type="match status" value="1"/>
</dbReference>
<dbReference type="PIRSF" id="PIRSF006483">
    <property type="entry name" value="Membrane_protein_YitT"/>
    <property type="match status" value="1"/>
</dbReference>
<evidence type="ECO:0000256" key="2">
    <source>
        <dbReference type="ARBA" id="ARBA00022475"/>
    </source>
</evidence>
<evidence type="ECO:0000313" key="8">
    <source>
        <dbReference type="EMBL" id="SDN59497.1"/>
    </source>
</evidence>
<evidence type="ECO:0000256" key="3">
    <source>
        <dbReference type="ARBA" id="ARBA00022692"/>
    </source>
</evidence>
<evidence type="ECO:0000256" key="6">
    <source>
        <dbReference type="SAM" id="Phobius"/>
    </source>
</evidence>
<dbReference type="InterPro" id="IPR019264">
    <property type="entry name" value="DUF2179"/>
</dbReference>
<sequence>MENRKGSVMGTIRWLSYDIAGAFLYAAGVHCFTSAHHIAPGGVTGISIIINYLTGIPIGILVLLINIPLLLIGLKFLGRRFTVRTLISVAILTFFLDYVVVKLPVYTGNTLLASLFGGVVMGAGLAIVFMGGSTTGGTDIVTKLLLQKHPYLQMGRIIFIIDLIIISASTIVYKSIDSALYAIIAMFTTARVIDALLYGLDIGKLVLVISEKSDEISQRIIHDLDRGVTLLKAAGGYSGKQQNVVMCAVRNSEYVKLKQLAHSIDPKSFVIVTSTSEVRGEGFKPIKEDN</sequence>
<feature type="domain" description="DUF2179" evidence="7">
    <location>
        <begin position="226"/>
        <end position="280"/>
    </location>
</feature>
<dbReference type="InterPro" id="IPR051461">
    <property type="entry name" value="UPF0750_membrane"/>
</dbReference>
<dbReference type="GO" id="GO:0005886">
    <property type="term" value="C:plasma membrane"/>
    <property type="evidence" value="ECO:0007669"/>
    <property type="project" value="UniProtKB-SubCell"/>
</dbReference>
<gene>
    <name evidence="8" type="ORF">SAMN05192585_12416</name>
</gene>
<keyword evidence="9" id="KW-1185">Reference proteome</keyword>
<dbReference type="InterPro" id="IPR003740">
    <property type="entry name" value="YitT"/>
</dbReference>
<keyword evidence="5 6" id="KW-0472">Membrane</keyword>
<feature type="transmembrane region" description="Helical" evidence="6">
    <location>
        <begin position="86"/>
        <end position="105"/>
    </location>
</feature>
<dbReference type="STRING" id="258515.SAMN05192585_12416"/>
<keyword evidence="4 6" id="KW-1133">Transmembrane helix</keyword>
<dbReference type="RefSeq" id="WP_092641216.1">
    <property type="nucleotide sequence ID" value="NZ_FNID01000024.1"/>
</dbReference>
<proteinExistence type="predicted"/>
<protein>
    <submittedName>
        <fullName evidence="8">Uncharacterized membrane-anchored protein YitT, contains DUF161 and DUF2179 domains</fullName>
    </submittedName>
</protein>
<feature type="transmembrane region" description="Helical" evidence="6">
    <location>
        <begin position="111"/>
        <end position="133"/>
    </location>
</feature>
<dbReference type="Pfam" id="PF10035">
    <property type="entry name" value="DUF2179"/>
    <property type="match status" value="1"/>
</dbReference>
<dbReference type="Pfam" id="PF02588">
    <property type="entry name" value="YitT_membrane"/>
    <property type="match status" value="1"/>
</dbReference>